<dbReference type="EMBL" id="BLXT01007309">
    <property type="protein sequence ID" value="GFO38167.1"/>
    <property type="molecule type" value="Genomic_DNA"/>
</dbReference>
<keyword evidence="4" id="KW-1185">Reference proteome</keyword>
<dbReference type="AlphaFoldDB" id="A0AAV4D1U5"/>
<evidence type="ECO:0000256" key="2">
    <source>
        <dbReference type="SAM" id="SignalP"/>
    </source>
</evidence>
<feature type="region of interest" description="Disordered" evidence="1">
    <location>
        <begin position="38"/>
        <end position="65"/>
    </location>
</feature>
<dbReference type="Proteomes" id="UP000735302">
    <property type="component" value="Unassembled WGS sequence"/>
</dbReference>
<sequence length="89" mass="9449">MSLLYRSCFSSLSLSSFTVSVASAGQIALNAAPMQNDYIRPPSSQGADGGARTRGRRIPCRYGGVTVPSTKDRKATIVHSGIFVPTPFI</sequence>
<keyword evidence="2" id="KW-0732">Signal</keyword>
<protein>
    <recommendedName>
        <fullName evidence="5">Secreted protein</fullName>
    </recommendedName>
</protein>
<reference evidence="3 4" key="1">
    <citation type="journal article" date="2021" name="Elife">
        <title>Chloroplast acquisition without the gene transfer in kleptoplastic sea slugs, Plakobranchus ocellatus.</title>
        <authorList>
            <person name="Maeda T."/>
            <person name="Takahashi S."/>
            <person name="Yoshida T."/>
            <person name="Shimamura S."/>
            <person name="Takaki Y."/>
            <person name="Nagai Y."/>
            <person name="Toyoda A."/>
            <person name="Suzuki Y."/>
            <person name="Arimoto A."/>
            <person name="Ishii H."/>
            <person name="Satoh N."/>
            <person name="Nishiyama T."/>
            <person name="Hasebe M."/>
            <person name="Maruyama T."/>
            <person name="Minagawa J."/>
            <person name="Obokata J."/>
            <person name="Shigenobu S."/>
        </authorList>
    </citation>
    <scope>NUCLEOTIDE SEQUENCE [LARGE SCALE GENOMIC DNA]</scope>
</reference>
<name>A0AAV4D1U5_9GAST</name>
<evidence type="ECO:0000256" key="1">
    <source>
        <dbReference type="SAM" id="MobiDB-lite"/>
    </source>
</evidence>
<organism evidence="3 4">
    <name type="scientific">Plakobranchus ocellatus</name>
    <dbReference type="NCBI Taxonomy" id="259542"/>
    <lineage>
        <taxon>Eukaryota</taxon>
        <taxon>Metazoa</taxon>
        <taxon>Spiralia</taxon>
        <taxon>Lophotrochozoa</taxon>
        <taxon>Mollusca</taxon>
        <taxon>Gastropoda</taxon>
        <taxon>Heterobranchia</taxon>
        <taxon>Euthyneura</taxon>
        <taxon>Panpulmonata</taxon>
        <taxon>Sacoglossa</taxon>
        <taxon>Placobranchoidea</taxon>
        <taxon>Plakobranchidae</taxon>
        <taxon>Plakobranchus</taxon>
    </lineage>
</organism>
<evidence type="ECO:0008006" key="5">
    <source>
        <dbReference type="Google" id="ProtNLM"/>
    </source>
</evidence>
<accession>A0AAV4D1U5</accession>
<feature type="chain" id="PRO_5043898691" description="Secreted protein" evidence="2">
    <location>
        <begin position="25"/>
        <end position="89"/>
    </location>
</feature>
<feature type="signal peptide" evidence="2">
    <location>
        <begin position="1"/>
        <end position="24"/>
    </location>
</feature>
<gene>
    <name evidence="3" type="ORF">PoB_006467200</name>
</gene>
<evidence type="ECO:0000313" key="3">
    <source>
        <dbReference type="EMBL" id="GFO38167.1"/>
    </source>
</evidence>
<comment type="caution">
    <text evidence="3">The sequence shown here is derived from an EMBL/GenBank/DDBJ whole genome shotgun (WGS) entry which is preliminary data.</text>
</comment>
<evidence type="ECO:0000313" key="4">
    <source>
        <dbReference type="Proteomes" id="UP000735302"/>
    </source>
</evidence>
<proteinExistence type="predicted"/>